<evidence type="ECO:0000313" key="3">
    <source>
        <dbReference type="EMBL" id="SPD69151.1"/>
    </source>
</evidence>
<evidence type="ECO:0000313" key="2">
    <source>
        <dbReference type="EMBL" id="SOY78139.1"/>
    </source>
</evidence>
<evidence type="ECO:0000313" key="4">
    <source>
        <dbReference type="Proteomes" id="UP000254259"/>
    </source>
</evidence>
<proteinExistence type="predicted"/>
<protein>
    <submittedName>
        <fullName evidence="2">Uncharacterized protein</fullName>
    </submittedName>
</protein>
<keyword evidence="3" id="KW-0614">Plasmid</keyword>
<geneLocation type="plasmid" evidence="3">
    <name>CBM2636p</name>
</geneLocation>
<dbReference type="EMBL" id="OFSN01000062">
    <property type="protein sequence ID" value="SOY78139.1"/>
    <property type="molecule type" value="Genomic_DNA"/>
</dbReference>
<organism evidence="2 5">
    <name type="scientific">Cupriavidus taiwanensis</name>
    <dbReference type="NCBI Taxonomy" id="164546"/>
    <lineage>
        <taxon>Bacteria</taxon>
        <taxon>Pseudomonadati</taxon>
        <taxon>Pseudomonadota</taxon>
        <taxon>Betaproteobacteria</taxon>
        <taxon>Burkholderiales</taxon>
        <taxon>Burkholderiaceae</taxon>
        <taxon>Cupriavidus</taxon>
    </lineage>
</organism>
<accession>A0A375DBY8</accession>
<geneLocation type="plasmid" evidence="5">
    <name>cbm2586_p</name>
</geneLocation>
<dbReference type="EMBL" id="LT984815">
    <property type="protein sequence ID" value="SPD69151.1"/>
    <property type="molecule type" value="Genomic_DNA"/>
</dbReference>
<dbReference type="AlphaFoldDB" id="A0A375DBY8"/>
<reference evidence="4 5" key="1">
    <citation type="submission" date="2018-01" db="EMBL/GenBank/DDBJ databases">
        <authorList>
            <person name="Clerissi C."/>
        </authorList>
    </citation>
    <scope>NUCLEOTIDE SEQUENCE [LARGE SCALE GENOMIC DNA]</scope>
    <source>
        <strain evidence="2">Cupriavidus taiwanensis LMG 19430</strain>
        <strain evidence="3">Cupriavidus taiwanensis SWF 66322</strain>
        <plasmid evidence="5">cbm2586_p</plasmid>
        <plasmid evidence="4">cbm2636p</plasmid>
        <plasmid evidence="3">CBM2636p</plasmid>
    </source>
</reference>
<dbReference type="Proteomes" id="UP000254259">
    <property type="component" value="Plasmid CBM2636p"/>
</dbReference>
<gene>
    <name evidence="2" type="ORF">CBM2586_P50005</name>
    <name evidence="3" type="ORF">CBM2636_P10062</name>
</gene>
<feature type="region of interest" description="Disordered" evidence="1">
    <location>
        <begin position="18"/>
        <end position="48"/>
    </location>
</feature>
<evidence type="ECO:0000256" key="1">
    <source>
        <dbReference type="SAM" id="MobiDB-lite"/>
    </source>
</evidence>
<sequence length="71" mass="8275">MLPGNLFEHRSVIRSPPTFDDWKRSKRKNSVGRLQQSPVKRSRCGAPRMLVSQGSQEFDQKSFWCLKSKHT</sequence>
<evidence type="ECO:0000313" key="5">
    <source>
        <dbReference type="Proteomes" id="UP000257016"/>
    </source>
</evidence>
<dbReference type="Proteomes" id="UP000257016">
    <property type="component" value="Unassembled WGS sequence"/>
</dbReference>
<name>A0A375DBY8_9BURK</name>
<geneLocation type="plasmid" evidence="4">
    <name>cbm2636p</name>
</geneLocation>